<dbReference type="SUPFAM" id="SSF52540">
    <property type="entry name" value="P-loop containing nucleoside triphosphate hydrolases"/>
    <property type="match status" value="1"/>
</dbReference>
<dbReference type="EMBL" id="LR025744">
    <property type="protein sequence ID" value="VBB16530.1"/>
    <property type="molecule type" value="Genomic_DNA"/>
</dbReference>
<evidence type="ECO:0000256" key="1">
    <source>
        <dbReference type="SAM" id="MobiDB-lite"/>
    </source>
</evidence>
<feature type="region of interest" description="Disordered" evidence="1">
    <location>
        <begin position="21"/>
        <end position="42"/>
    </location>
</feature>
<dbReference type="Proteomes" id="UP000268684">
    <property type="component" value="Chromosome III"/>
</dbReference>
<evidence type="ECO:0000313" key="2">
    <source>
        <dbReference type="EMBL" id="VBB16530.1"/>
    </source>
</evidence>
<dbReference type="AlphaFoldDB" id="A0AAJ5NDK8"/>
<keyword evidence="3" id="KW-1185">Reference proteome</keyword>
<accession>A0AAJ5NDK8</accession>
<dbReference type="RefSeq" id="WP_163013034.1">
    <property type="nucleotide sequence ID" value="NZ_LR025744.1"/>
</dbReference>
<organism evidence="2 3">
    <name type="scientific">Burkholderia stabilis</name>
    <dbReference type="NCBI Taxonomy" id="95485"/>
    <lineage>
        <taxon>Bacteria</taxon>
        <taxon>Pseudomonadati</taxon>
        <taxon>Pseudomonadota</taxon>
        <taxon>Betaproteobacteria</taxon>
        <taxon>Burkholderiales</taxon>
        <taxon>Burkholderiaceae</taxon>
        <taxon>Burkholderia</taxon>
        <taxon>Burkholderia cepacia complex</taxon>
    </lineage>
</organism>
<dbReference type="Gene3D" id="3.40.50.300">
    <property type="entry name" value="P-loop containing nucleotide triphosphate hydrolases"/>
    <property type="match status" value="1"/>
</dbReference>
<protein>
    <submittedName>
        <fullName evidence="2">Uncharacterized protein</fullName>
    </submittedName>
</protein>
<proteinExistence type="predicted"/>
<gene>
    <name evidence="2" type="ORF">BSTAB16_6737</name>
</gene>
<reference evidence="2 3" key="1">
    <citation type="submission" date="2017-11" db="EMBL/GenBank/DDBJ databases">
        <authorList>
            <person name="Seth-Smith MB H."/>
        </authorList>
    </citation>
    <scope>NUCLEOTIDE SEQUENCE [LARGE SCALE GENOMIC DNA]</scope>
    <source>
        <strain evidence="2">E</strain>
    </source>
</reference>
<name>A0AAJ5NDK8_9BURK</name>
<sequence>MPSMGNKFDYYSAALGEHIATTNSADTPAPEKEKPKESSNPAFISLAEKQKNRYEKLKVRAGDRSIVKTATLLAKNVGEVTQDVAATAISAGAIGYASSVLVNGEKSDTKGHIAQAATASLTMATATLVRASVSAVVTGSKLDELSAQHETFKNVKLETTPEYLAPYPEDIKEDVKALDLRVEREIKAGNSNALWFKKQIDHRENVLLARPLNAIDLTCGRDAGSLRSMMNQVADLCKHTEDPEAFKTLAMRIIMNSVSEKPTRVQAVFHGPGGVGKTWLIEQLVKIIKGRLIYLRMEDSRHESSVKKMLGSRWSAEYYPPDAQDKDVIGELPLEMIKAGCTNPIIFIDELKINGETIGDLNVLLDPLKKELKIGGYNSSLDWSRATILIGTNDAIKNEPLQTRLLMMHFSKASDEVKRLVVMDRVKVDAEVFRHLLSGNDMKRLVSTMETRCDELIAIDNEKFPGARYIQSAASHTVNFVAEGLLTNEPRKAHEISDFMRRRYEHFAEFEPNRTNYDSGRD</sequence>
<evidence type="ECO:0000313" key="3">
    <source>
        <dbReference type="Proteomes" id="UP000268684"/>
    </source>
</evidence>
<dbReference type="InterPro" id="IPR027417">
    <property type="entry name" value="P-loop_NTPase"/>
</dbReference>
<dbReference type="GeneID" id="71059152"/>